<dbReference type="EMBL" id="KN881643">
    <property type="protein sequence ID" value="KIY52480.1"/>
    <property type="molecule type" value="Genomic_DNA"/>
</dbReference>
<sequence length="109" mass="11646">MSQPTSNEPSKTSGQYHSMKGIFVEQIGGAVGSESWQKSGAEEHTKGETEYNAAQAKGYVEGLSDQVQGYVKYAKNVMGAVTGDRTQATEGDIQKKKGKAQTKVNEPSS</sequence>
<dbReference type="Proteomes" id="UP000054144">
    <property type="component" value="Unassembled WGS sequence"/>
</dbReference>
<evidence type="ECO:0000313" key="2">
    <source>
        <dbReference type="EMBL" id="KIY52480.1"/>
    </source>
</evidence>
<keyword evidence="3" id="KW-1185">Reference proteome</keyword>
<dbReference type="PANTHER" id="PTHR40460:SF1">
    <property type="entry name" value="CSBD-LIKE DOMAIN-CONTAINING PROTEIN"/>
    <property type="match status" value="1"/>
</dbReference>
<dbReference type="PANTHER" id="PTHR40460">
    <property type="entry name" value="CHROMOSOME 1, WHOLE GENOME SHOTGUN SEQUENCE"/>
    <property type="match status" value="1"/>
</dbReference>
<organism evidence="2 3">
    <name type="scientific">Fistulina hepatica ATCC 64428</name>
    <dbReference type="NCBI Taxonomy" id="1128425"/>
    <lineage>
        <taxon>Eukaryota</taxon>
        <taxon>Fungi</taxon>
        <taxon>Dikarya</taxon>
        <taxon>Basidiomycota</taxon>
        <taxon>Agaricomycotina</taxon>
        <taxon>Agaricomycetes</taxon>
        <taxon>Agaricomycetidae</taxon>
        <taxon>Agaricales</taxon>
        <taxon>Fistulinaceae</taxon>
        <taxon>Fistulina</taxon>
    </lineage>
</organism>
<gene>
    <name evidence="2" type="ORF">FISHEDRAFT_35231</name>
</gene>
<protein>
    <recommendedName>
        <fullName evidence="4">Mismatched base pair and cruciform DNA recognition protein</fullName>
    </recommendedName>
</protein>
<proteinExistence type="predicted"/>
<accession>A0A0D7AKS9</accession>
<dbReference type="AlphaFoldDB" id="A0A0D7AKS9"/>
<feature type="region of interest" description="Disordered" evidence="1">
    <location>
        <begin position="84"/>
        <end position="109"/>
    </location>
</feature>
<reference evidence="2 3" key="1">
    <citation type="journal article" date="2015" name="Fungal Genet. Biol.">
        <title>Evolution of novel wood decay mechanisms in Agaricales revealed by the genome sequences of Fistulina hepatica and Cylindrobasidium torrendii.</title>
        <authorList>
            <person name="Floudas D."/>
            <person name="Held B.W."/>
            <person name="Riley R."/>
            <person name="Nagy L.G."/>
            <person name="Koehler G."/>
            <person name="Ransdell A.S."/>
            <person name="Younus H."/>
            <person name="Chow J."/>
            <person name="Chiniquy J."/>
            <person name="Lipzen A."/>
            <person name="Tritt A."/>
            <person name="Sun H."/>
            <person name="Haridas S."/>
            <person name="LaButti K."/>
            <person name="Ohm R.A."/>
            <person name="Kues U."/>
            <person name="Blanchette R.A."/>
            <person name="Grigoriev I.V."/>
            <person name="Minto R.E."/>
            <person name="Hibbett D.S."/>
        </authorList>
    </citation>
    <scope>NUCLEOTIDE SEQUENCE [LARGE SCALE GENOMIC DNA]</scope>
    <source>
        <strain evidence="2 3">ATCC 64428</strain>
    </source>
</reference>
<evidence type="ECO:0008006" key="4">
    <source>
        <dbReference type="Google" id="ProtNLM"/>
    </source>
</evidence>
<evidence type="ECO:0000313" key="3">
    <source>
        <dbReference type="Proteomes" id="UP000054144"/>
    </source>
</evidence>
<evidence type="ECO:0000256" key="1">
    <source>
        <dbReference type="SAM" id="MobiDB-lite"/>
    </source>
</evidence>
<dbReference type="OrthoDB" id="9999611at2759"/>
<name>A0A0D7AKS9_9AGAR</name>